<feature type="compositionally biased region" description="Basic residues" evidence="3">
    <location>
        <begin position="255"/>
        <end position="264"/>
    </location>
</feature>
<keyword evidence="6" id="KW-1185">Reference proteome</keyword>
<dbReference type="SMART" id="SM01141">
    <property type="entry name" value="DRY_EERY"/>
    <property type="match status" value="1"/>
</dbReference>
<feature type="compositionally biased region" description="Basic and acidic residues" evidence="3">
    <location>
        <begin position="333"/>
        <end position="358"/>
    </location>
</feature>
<dbReference type="EMBL" id="JALJOQ010000001">
    <property type="protein sequence ID" value="KAK9815195.1"/>
    <property type="molecule type" value="Genomic_DNA"/>
</dbReference>
<feature type="region of interest" description="Disordered" evidence="3">
    <location>
        <begin position="511"/>
        <end position="533"/>
    </location>
</feature>
<dbReference type="Pfam" id="PF09750">
    <property type="entry name" value="DRY_EERY"/>
    <property type="match status" value="1"/>
</dbReference>
<feature type="compositionally biased region" description="Basic and acidic residues" evidence="3">
    <location>
        <begin position="511"/>
        <end position="521"/>
    </location>
</feature>
<dbReference type="GO" id="GO:0006397">
    <property type="term" value="P:mRNA processing"/>
    <property type="evidence" value="ECO:0007669"/>
    <property type="project" value="UniProtKB-KW"/>
</dbReference>
<protein>
    <recommendedName>
        <fullName evidence="4">Suppressor of white apricot N-terminal domain-containing protein</fullName>
    </recommendedName>
</protein>
<feature type="compositionally biased region" description="Basic and acidic residues" evidence="3">
    <location>
        <begin position="17"/>
        <end position="27"/>
    </location>
</feature>
<feature type="region of interest" description="Disordered" evidence="3">
    <location>
        <begin position="245"/>
        <end position="413"/>
    </location>
</feature>
<feature type="region of interest" description="Disordered" evidence="3">
    <location>
        <begin position="445"/>
        <end position="468"/>
    </location>
</feature>
<feature type="domain" description="Suppressor of white apricot N-terminal" evidence="4">
    <location>
        <begin position="41"/>
        <end position="189"/>
    </location>
</feature>
<name>A0AAW1Q331_9CHLO</name>
<dbReference type="AlphaFoldDB" id="A0AAW1Q331"/>
<feature type="region of interest" description="Disordered" evidence="3">
    <location>
        <begin position="1"/>
        <end position="27"/>
    </location>
</feature>
<evidence type="ECO:0000259" key="4">
    <source>
        <dbReference type="SMART" id="SM01141"/>
    </source>
</evidence>
<evidence type="ECO:0000256" key="1">
    <source>
        <dbReference type="ARBA" id="ARBA00022664"/>
    </source>
</evidence>
<dbReference type="InterPro" id="IPR040397">
    <property type="entry name" value="SWAP"/>
</dbReference>
<proteinExistence type="predicted"/>
<dbReference type="Proteomes" id="UP001465755">
    <property type="component" value="Unassembled WGS sequence"/>
</dbReference>
<evidence type="ECO:0000313" key="5">
    <source>
        <dbReference type="EMBL" id="KAK9815195.1"/>
    </source>
</evidence>
<dbReference type="PANTHER" id="PTHR13161">
    <property type="entry name" value="SPLICING FACTOR SUPPRESSOR OF WHITE APRICOT"/>
    <property type="match status" value="1"/>
</dbReference>
<dbReference type="InterPro" id="IPR019147">
    <property type="entry name" value="SWAP_N_domain"/>
</dbReference>
<reference evidence="5 6" key="1">
    <citation type="journal article" date="2024" name="Nat. Commun.">
        <title>Phylogenomics reveals the evolutionary origins of lichenization in chlorophyte algae.</title>
        <authorList>
            <person name="Puginier C."/>
            <person name="Libourel C."/>
            <person name="Otte J."/>
            <person name="Skaloud P."/>
            <person name="Haon M."/>
            <person name="Grisel S."/>
            <person name="Petersen M."/>
            <person name="Berrin J.G."/>
            <person name="Delaux P.M."/>
            <person name="Dal Grande F."/>
            <person name="Keller J."/>
        </authorList>
    </citation>
    <scope>NUCLEOTIDE SEQUENCE [LARGE SCALE GENOMIC DNA]</scope>
    <source>
        <strain evidence="5 6">SAG 2036</strain>
    </source>
</reference>
<evidence type="ECO:0000313" key="6">
    <source>
        <dbReference type="Proteomes" id="UP001465755"/>
    </source>
</evidence>
<feature type="region of interest" description="Disordered" evidence="3">
    <location>
        <begin position="189"/>
        <end position="222"/>
    </location>
</feature>
<evidence type="ECO:0000256" key="3">
    <source>
        <dbReference type="SAM" id="MobiDB-lite"/>
    </source>
</evidence>
<feature type="compositionally biased region" description="Low complexity" evidence="3">
    <location>
        <begin position="448"/>
        <end position="461"/>
    </location>
</feature>
<dbReference type="GO" id="GO:0008380">
    <property type="term" value="P:RNA splicing"/>
    <property type="evidence" value="ECO:0007669"/>
    <property type="project" value="UniProtKB-KW"/>
</dbReference>
<dbReference type="PANTHER" id="PTHR13161:SF4">
    <property type="entry name" value="CLK4-ASSOCIATING SERINE_ARGININE RICH PROTEIN"/>
    <property type="match status" value="1"/>
</dbReference>
<accession>A0AAW1Q331</accession>
<evidence type="ECO:0000256" key="2">
    <source>
        <dbReference type="ARBA" id="ARBA00023187"/>
    </source>
</evidence>
<feature type="compositionally biased region" description="Basic and acidic residues" evidence="3">
    <location>
        <begin position="280"/>
        <end position="305"/>
    </location>
</feature>
<feature type="compositionally biased region" description="Acidic residues" evidence="3">
    <location>
        <begin position="198"/>
        <end position="214"/>
    </location>
</feature>
<comment type="caution">
    <text evidence="5">The sequence shown here is derived from an EMBL/GenBank/DDBJ whole genome shotgun (WGS) entry which is preliminary data.</text>
</comment>
<sequence>MSYYHTARAHVKSLKSMSDDNKRKAERRAEVANVQAELPVNILRVDGRTCKMIRSDEQYRAVESTEGMIPWNGQVDNLIDRFDGRALLDFYKDPPPASRRKPQSEEELELEQLVGFEAFRDLVHLMQCNVTERQGLDAAIKANLEHRAQAVAAATAEAGLNKRQLLGQPPSTPAVIQYSAVGFSYGAGAGARSSSGDSDSDSDASTSSEEDRDDEDLRRDRAADDLAANVGIDNFSLMLRRAEQHEEDEVLGRAPQKRRVFSRKKAAERAKRMAGQGLAPKEKPAWKPDREKDDQRSGYGRRDSPEYMPYRPRSPSPPRGRDRSRSPRRHHDRDRDYNPRSGRTEYITEFRVDREHRQAAKASAGTQQRRQHAADLPSQSQQGSASHKRSESFLDAIPSRMADPAVNGGPVLLPSAGTTLQGVKAGDWRQAPIDRRSEREIRLEAEQKAAAAASSKASSKAPLKETPMERLKRLRAAQLNKTFQNEVLTNTQKRAAEERERQARMQIERAARAYSRSRSDELELENNNTTVQR</sequence>
<organism evidence="5 6">
    <name type="scientific">Symbiochloris irregularis</name>
    <dbReference type="NCBI Taxonomy" id="706552"/>
    <lineage>
        <taxon>Eukaryota</taxon>
        <taxon>Viridiplantae</taxon>
        <taxon>Chlorophyta</taxon>
        <taxon>core chlorophytes</taxon>
        <taxon>Trebouxiophyceae</taxon>
        <taxon>Trebouxiales</taxon>
        <taxon>Trebouxiaceae</taxon>
        <taxon>Symbiochloris</taxon>
    </lineage>
</organism>
<gene>
    <name evidence="5" type="ORF">WJX73_010573</name>
</gene>
<keyword evidence="2" id="KW-0508">mRNA splicing</keyword>
<keyword evidence="1" id="KW-0507">mRNA processing</keyword>